<evidence type="ECO:0000313" key="2">
    <source>
        <dbReference type="Proteomes" id="UP000233649"/>
    </source>
</evidence>
<dbReference type="Proteomes" id="UP000233649">
    <property type="component" value="Unassembled WGS sequence"/>
</dbReference>
<dbReference type="AlphaFoldDB" id="A0A2J1DU28"/>
<proteinExistence type="predicted"/>
<name>A0A2J1DU28_9CHLR</name>
<organism evidence="1 2">
    <name type="scientific">Dehalococcoides mccartyi</name>
    <dbReference type="NCBI Taxonomy" id="61435"/>
    <lineage>
        <taxon>Bacteria</taxon>
        <taxon>Bacillati</taxon>
        <taxon>Chloroflexota</taxon>
        <taxon>Dehalococcoidia</taxon>
        <taxon>Dehalococcoidales</taxon>
        <taxon>Dehalococcoidaceae</taxon>
        <taxon>Dehalococcoides</taxon>
    </lineage>
</organism>
<evidence type="ECO:0000313" key="1">
    <source>
        <dbReference type="EMBL" id="PKH45647.1"/>
    </source>
</evidence>
<sequence>AGYGDGLALTLDLSEAAMAEGQLLRRQLGEAGMRLQLAPCDWSELYPRVSRGESRFFLVGYISSSGDAGELFNSQLHSRSADGEYGAENVGGYANPELDRLVEAADREFDPRRRQELLQAAMRLTTSYSRSALLRSFLVCWVQ</sequence>
<protein>
    <recommendedName>
        <fullName evidence="3">ABC transporter substrate-binding protein</fullName>
    </recommendedName>
</protein>
<dbReference type="Gene3D" id="3.10.105.10">
    <property type="entry name" value="Dipeptide-binding Protein, Domain 3"/>
    <property type="match status" value="1"/>
</dbReference>
<evidence type="ECO:0008006" key="3">
    <source>
        <dbReference type="Google" id="ProtNLM"/>
    </source>
</evidence>
<accession>A0A2J1DU28</accession>
<dbReference type="SUPFAM" id="SSF53850">
    <property type="entry name" value="Periplasmic binding protein-like II"/>
    <property type="match status" value="1"/>
</dbReference>
<gene>
    <name evidence="1" type="ORF">CVH13_01436</name>
</gene>
<comment type="caution">
    <text evidence="1">The sequence shown here is derived from an EMBL/GenBank/DDBJ whole genome shotgun (WGS) entry which is preliminary data.</text>
</comment>
<feature type="non-terminal residue" evidence="1">
    <location>
        <position position="1"/>
    </location>
</feature>
<reference evidence="1 2" key="1">
    <citation type="journal article" date="2017" name="FEMS Microbiol. Ecol.">
        <title>Reconstructed genomes of novel Dehalococcoides mccartyi strains from 1,2,3,4-tetrachlorodibenzo-p-dioxin-dechlorinating enrichment cultures reveal divergent reductive dehalogenase gene profiles.</title>
        <authorList>
            <person name="Dam H.T."/>
            <person name="Vollmers J."/>
            <person name="Kaster A.K."/>
            <person name="Haggblom M.M."/>
        </authorList>
    </citation>
    <scope>NUCLEOTIDE SEQUENCE [LARGE SCALE GENOMIC DNA]</scope>
    <source>
        <strain evidence="1 2">H1-3-2.001</strain>
    </source>
</reference>
<dbReference type="EMBL" id="PHFD01000309">
    <property type="protein sequence ID" value="PKH45647.1"/>
    <property type="molecule type" value="Genomic_DNA"/>
</dbReference>